<name>A0AAE3G725_9GAMM</name>
<proteinExistence type="predicted"/>
<evidence type="ECO:0000313" key="3">
    <source>
        <dbReference type="Proteomes" id="UP001205843"/>
    </source>
</evidence>
<keyword evidence="1" id="KW-0472">Membrane</keyword>
<dbReference type="RefSeq" id="WP_253484051.1">
    <property type="nucleotide sequence ID" value="NZ_JALJXV010000011.1"/>
</dbReference>
<keyword evidence="1" id="KW-1133">Transmembrane helix</keyword>
<sequence>MSKRGSFSATLAWTGLALMMLGLLPVVGVGPAYRTGVLPLGVAFDGLRYGTHAALTATALGLAGLIGVLRHGRVAATAAAVVAVAGGLSTSALPILHWQQAQDAPPIHDITTDTNDPPPFEALASAREQAPNAVDYPGEETARQQREAYPEIEPLIRSEEPAVVMEAVETVALARGWHVAYVGDTRLEATATTTWFGFEDDVVVRLREENGGTRVDVRSASRLGVGDAGANAARISAYLDTLERELEGP</sequence>
<feature type="transmembrane region" description="Helical" evidence="1">
    <location>
        <begin position="76"/>
        <end position="98"/>
    </location>
</feature>
<keyword evidence="1" id="KW-0812">Transmembrane</keyword>
<dbReference type="Proteomes" id="UP001205843">
    <property type="component" value="Unassembled WGS sequence"/>
</dbReference>
<comment type="caution">
    <text evidence="2">The sequence shown here is derived from an EMBL/GenBank/DDBJ whole genome shotgun (WGS) entry which is preliminary data.</text>
</comment>
<gene>
    <name evidence="2" type="ORF">J2T57_004012</name>
</gene>
<evidence type="ECO:0000313" key="2">
    <source>
        <dbReference type="EMBL" id="MCP1676839.1"/>
    </source>
</evidence>
<dbReference type="InterPro" id="IPR010865">
    <property type="entry name" value="DUF1499"/>
</dbReference>
<keyword evidence="3" id="KW-1185">Reference proteome</keyword>
<protein>
    <submittedName>
        <fullName evidence="2">Uncharacterized protein (DUF1499 family)</fullName>
    </submittedName>
</protein>
<dbReference type="AlphaFoldDB" id="A0AAE3G725"/>
<dbReference type="Pfam" id="PF07386">
    <property type="entry name" value="DUF1499"/>
    <property type="match status" value="1"/>
</dbReference>
<accession>A0AAE3G725</accession>
<evidence type="ECO:0000256" key="1">
    <source>
        <dbReference type="SAM" id="Phobius"/>
    </source>
</evidence>
<feature type="transmembrane region" description="Helical" evidence="1">
    <location>
        <begin position="49"/>
        <end position="69"/>
    </location>
</feature>
<feature type="transmembrane region" description="Helical" evidence="1">
    <location>
        <begin position="7"/>
        <end position="29"/>
    </location>
</feature>
<organism evidence="2 3">
    <name type="scientific">Natronocella acetinitrilica</name>
    <dbReference type="NCBI Taxonomy" id="414046"/>
    <lineage>
        <taxon>Bacteria</taxon>
        <taxon>Pseudomonadati</taxon>
        <taxon>Pseudomonadota</taxon>
        <taxon>Gammaproteobacteria</taxon>
        <taxon>Chromatiales</taxon>
        <taxon>Ectothiorhodospiraceae</taxon>
        <taxon>Natronocella</taxon>
    </lineage>
</organism>
<reference evidence="2" key="1">
    <citation type="submission" date="2022-03" db="EMBL/GenBank/DDBJ databases">
        <title>Genomic Encyclopedia of Type Strains, Phase III (KMG-III): the genomes of soil and plant-associated and newly described type strains.</title>
        <authorList>
            <person name="Whitman W."/>
        </authorList>
    </citation>
    <scope>NUCLEOTIDE SEQUENCE</scope>
    <source>
        <strain evidence="2">ANL 6-2</strain>
    </source>
</reference>
<dbReference type="EMBL" id="JALJXV010000011">
    <property type="protein sequence ID" value="MCP1676839.1"/>
    <property type="molecule type" value="Genomic_DNA"/>
</dbReference>